<dbReference type="RefSeq" id="WP_277813685.1">
    <property type="nucleotide sequence ID" value="NZ_CP004326.1"/>
</dbReference>
<gene>
    <name evidence="1" type="ORF">BCD_1538</name>
</gene>
<evidence type="ECO:0000313" key="1">
    <source>
        <dbReference type="EMBL" id="AHH07604.1"/>
    </source>
</evidence>
<proteinExistence type="predicted"/>
<dbReference type="EMBL" id="CP004326">
    <property type="protein sequence ID" value="AHH07604.1"/>
    <property type="molecule type" value="Genomic_DNA"/>
</dbReference>
<geneLocation type="plasmid" evidence="1">
    <name>unnamed</name>
</geneLocation>
<organism evidence="1">
    <name type="scientific">Borrelia crocidurae DOU</name>
    <dbReference type="NCBI Taxonomy" id="1293575"/>
    <lineage>
        <taxon>Bacteria</taxon>
        <taxon>Pseudomonadati</taxon>
        <taxon>Spirochaetota</taxon>
        <taxon>Spirochaetia</taxon>
        <taxon>Spirochaetales</taxon>
        <taxon>Borreliaceae</taxon>
        <taxon>Borrelia</taxon>
    </lineage>
</organism>
<dbReference type="AlphaFoldDB" id="W5SKC4"/>
<keyword evidence="1" id="KW-0614">Plasmid</keyword>
<name>W5SKC4_9SPIR</name>
<protein>
    <submittedName>
        <fullName evidence="1">Uncharacterized protein</fullName>
    </submittedName>
</protein>
<sequence>MLKEKLDNNQRKGLNFKKKEALGNESELAKCTGDKAANQKYL</sequence>
<dbReference type="HOGENOM" id="CLU_3248058_0_0_12"/>
<accession>W5SKC4</accession>
<reference evidence="1" key="1">
    <citation type="submission" date="2013-02" db="EMBL/GenBank/DDBJ databases">
        <title>Comparative genomics of Borrelia species.</title>
        <authorList>
            <person name="Schwan T.G."/>
            <person name="Raffel S.J."/>
            <person name="Porcella S.F."/>
        </authorList>
    </citation>
    <scope>NUCLEOTIDE SEQUENCE</scope>
    <source>
        <strain evidence="1">DOU</strain>
        <plasmid evidence="1">unnamed</plasmid>
    </source>
</reference>